<dbReference type="Proteomes" id="UP000218784">
    <property type="component" value="Unassembled WGS sequence"/>
</dbReference>
<comment type="caution">
    <text evidence="12">The sequence shown here is derived from an EMBL/GenBank/DDBJ whole genome shotgun (WGS) entry which is preliminary data.</text>
</comment>
<dbReference type="GO" id="GO:0035870">
    <property type="term" value="F:dITP diphosphatase activity"/>
    <property type="evidence" value="ECO:0007669"/>
    <property type="project" value="UniProtKB-UniRule"/>
</dbReference>
<feature type="binding site" evidence="10">
    <location>
        <position position="84"/>
    </location>
    <ligand>
        <name>Mg(2+)</name>
        <dbReference type="ChEBI" id="CHEBI:18420"/>
    </ligand>
</feature>
<dbReference type="InterPro" id="IPR002637">
    <property type="entry name" value="RdgB/HAM1"/>
</dbReference>
<evidence type="ECO:0000256" key="5">
    <source>
        <dbReference type="ARBA" id="ARBA00022801"/>
    </source>
</evidence>
<comment type="similarity">
    <text evidence="1 10 11">Belongs to the HAM1 NTPase family.</text>
</comment>
<keyword evidence="13" id="KW-1185">Reference proteome</keyword>
<reference evidence="12 13" key="1">
    <citation type="submission" date="2017-09" db="EMBL/GenBank/DDBJ databases">
        <title>Sphingomonas ginsenosidimutans KACC 14949, whole genome shotgun sequence.</title>
        <authorList>
            <person name="Feng G."/>
            <person name="Zhu H."/>
        </authorList>
    </citation>
    <scope>NUCLEOTIDE SEQUENCE [LARGE SCALE GENOMIC DNA]</scope>
    <source>
        <strain evidence="12 13">KACC 14949</strain>
    </source>
</reference>
<dbReference type="GO" id="GO:0017111">
    <property type="term" value="F:ribonucleoside triphosphate phosphatase activity"/>
    <property type="evidence" value="ECO:0007669"/>
    <property type="project" value="InterPro"/>
</dbReference>
<evidence type="ECO:0000256" key="2">
    <source>
        <dbReference type="ARBA" id="ARBA00011738"/>
    </source>
</evidence>
<evidence type="ECO:0000256" key="8">
    <source>
        <dbReference type="ARBA" id="ARBA00051875"/>
    </source>
</evidence>
<keyword evidence="6 10" id="KW-0460">Magnesium</keyword>
<keyword evidence="3 10" id="KW-0479">Metal-binding</keyword>
<dbReference type="SUPFAM" id="SSF52972">
    <property type="entry name" value="ITPase-like"/>
    <property type="match status" value="1"/>
</dbReference>
<dbReference type="GO" id="GO:0009117">
    <property type="term" value="P:nucleotide metabolic process"/>
    <property type="evidence" value="ECO:0007669"/>
    <property type="project" value="UniProtKB-KW"/>
</dbReference>
<comment type="cofactor">
    <cofactor evidence="10">
        <name>Mg(2+)</name>
        <dbReference type="ChEBI" id="CHEBI:18420"/>
    </cofactor>
    <text evidence="10">Binds 1 Mg(2+) ion per subunit.</text>
</comment>
<dbReference type="Pfam" id="PF01725">
    <property type="entry name" value="Ham1p_like"/>
    <property type="match status" value="1"/>
</dbReference>
<keyword evidence="4 10" id="KW-0547">Nucleotide-binding</keyword>
<dbReference type="InterPro" id="IPR029001">
    <property type="entry name" value="ITPase-like_fam"/>
</dbReference>
<feature type="binding site" evidence="10">
    <location>
        <position position="55"/>
    </location>
    <ligand>
        <name>Mg(2+)</name>
        <dbReference type="ChEBI" id="CHEBI:18420"/>
    </ligand>
</feature>
<feature type="binding site" evidence="10">
    <location>
        <begin position="181"/>
        <end position="184"/>
    </location>
    <ligand>
        <name>substrate</name>
    </ligand>
</feature>
<dbReference type="AlphaFoldDB" id="A0A2A4HX72"/>
<dbReference type="GO" id="GO:0009146">
    <property type="term" value="P:purine nucleoside triphosphate catabolic process"/>
    <property type="evidence" value="ECO:0007669"/>
    <property type="project" value="UniProtKB-UniRule"/>
</dbReference>
<evidence type="ECO:0000256" key="4">
    <source>
        <dbReference type="ARBA" id="ARBA00022741"/>
    </source>
</evidence>
<evidence type="ECO:0000256" key="1">
    <source>
        <dbReference type="ARBA" id="ARBA00008023"/>
    </source>
</evidence>
<dbReference type="GO" id="GO:0046872">
    <property type="term" value="F:metal ion binding"/>
    <property type="evidence" value="ECO:0007669"/>
    <property type="project" value="UniProtKB-KW"/>
</dbReference>
<evidence type="ECO:0000256" key="7">
    <source>
        <dbReference type="ARBA" id="ARBA00023080"/>
    </source>
</evidence>
<evidence type="ECO:0000256" key="10">
    <source>
        <dbReference type="HAMAP-Rule" id="MF_01405"/>
    </source>
</evidence>
<organism evidence="12 13">
    <name type="scientific">Sphingomonas ginsenosidimutans</name>
    <dbReference type="NCBI Taxonomy" id="862134"/>
    <lineage>
        <taxon>Bacteria</taxon>
        <taxon>Pseudomonadati</taxon>
        <taxon>Pseudomonadota</taxon>
        <taxon>Alphaproteobacteria</taxon>
        <taxon>Sphingomonadales</taxon>
        <taxon>Sphingomonadaceae</taxon>
        <taxon>Sphingomonas</taxon>
    </lineage>
</organism>
<dbReference type="GO" id="GO:0005829">
    <property type="term" value="C:cytosol"/>
    <property type="evidence" value="ECO:0007669"/>
    <property type="project" value="TreeGrafter"/>
</dbReference>
<name>A0A2A4HX72_9SPHN</name>
<feature type="binding site" evidence="10">
    <location>
        <position position="204"/>
    </location>
    <ligand>
        <name>substrate</name>
    </ligand>
</feature>
<sequence>MSGESDTPQAIRKLTAGKLVIASHNEGKVREIAALLEGRGLDVVSAASLDLPEPEETGTTFVMNAELKARAAADLSGLPALADDSGLCVDALGGDPGIFSARWGMADPGLPGVDPVPAFDGRDFALAMRRVTDKLDAMPDAPRDAHFVCALALAWPDGHVEWFEGRVDGTLVWPPRGDLGHGYDPIFQPIGSDLTFGQIAEEEKNAISHRGDAFRQLVAAAF</sequence>
<comment type="catalytic activity">
    <reaction evidence="8 10">
        <text>dITP + H2O = dIMP + diphosphate + H(+)</text>
        <dbReference type="Rhea" id="RHEA:28342"/>
        <dbReference type="ChEBI" id="CHEBI:15377"/>
        <dbReference type="ChEBI" id="CHEBI:15378"/>
        <dbReference type="ChEBI" id="CHEBI:33019"/>
        <dbReference type="ChEBI" id="CHEBI:61194"/>
        <dbReference type="ChEBI" id="CHEBI:61382"/>
        <dbReference type="EC" id="3.6.1.66"/>
    </reaction>
</comment>
<keyword evidence="7 10" id="KW-0546">Nucleotide metabolism</keyword>
<gene>
    <name evidence="12" type="primary">rdgB</name>
    <name evidence="12" type="ORF">COA17_06190</name>
</gene>
<dbReference type="GO" id="GO:0036220">
    <property type="term" value="F:ITP diphosphatase activity"/>
    <property type="evidence" value="ECO:0007669"/>
    <property type="project" value="UniProtKB-UniRule"/>
</dbReference>
<evidence type="ECO:0000256" key="3">
    <source>
        <dbReference type="ARBA" id="ARBA00022723"/>
    </source>
</evidence>
<dbReference type="EMBL" id="NWVD01000002">
    <property type="protein sequence ID" value="PCG09472.1"/>
    <property type="molecule type" value="Genomic_DNA"/>
</dbReference>
<dbReference type="FunFam" id="3.90.950.10:FF:000001">
    <property type="entry name" value="dITP/XTP pyrophosphatase"/>
    <property type="match status" value="1"/>
</dbReference>
<feature type="binding site" evidence="10">
    <location>
        <begin position="23"/>
        <end position="28"/>
    </location>
    <ligand>
        <name>substrate</name>
    </ligand>
</feature>
<evidence type="ECO:0000256" key="11">
    <source>
        <dbReference type="RuleBase" id="RU003781"/>
    </source>
</evidence>
<protein>
    <recommendedName>
        <fullName evidence="10">dITP/XTP pyrophosphatase</fullName>
        <ecNumber evidence="10">3.6.1.66</ecNumber>
    </recommendedName>
    <alternativeName>
        <fullName evidence="10">Non-canonical purine NTP pyrophosphatase</fullName>
    </alternativeName>
    <alternativeName>
        <fullName evidence="10">Non-standard purine NTP pyrophosphatase</fullName>
    </alternativeName>
    <alternativeName>
        <fullName evidence="10">Nucleoside-triphosphate diphosphatase</fullName>
    </alternativeName>
    <alternativeName>
        <fullName evidence="10">Nucleoside-triphosphate pyrophosphatase</fullName>
        <shortName evidence="10">NTPase</shortName>
    </alternativeName>
</protein>
<comment type="function">
    <text evidence="10">Pyrophosphatase that catalyzes the hydrolysis of nucleoside triphosphates to their monophosphate derivatives, with a high preference for the non-canonical purine nucleotides XTP (xanthosine triphosphate), dITP (deoxyinosine triphosphate) and ITP. Seems to function as a house-cleaning enzyme that removes non-canonical purine nucleotides from the nucleotide pool, thus preventing their incorporation into DNA/RNA and avoiding chromosomal lesions.</text>
</comment>
<dbReference type="NCBIfam" id="TIGR00042">
    <property type="entry name" value="RdgB/HAM1 family non-canonical purine NTP pyrophosphatase"/>
    <property type="match status" value="1"/>
</dbReference>
<proteinExistence type="inferred from homology"/>
<evidence type="ECO:0000256" key="6">
    <source>
        <dbReference type="ARBA" id="ARBA00022842"/>
    </source>
</evidence>
<dbReference type="PANTHER" id="PTHR11067">
    <property type="entry name" value="INOSINE TRIPHOSPHATE PYROPHOSPHATASE/HAM1 PROTEIN"/>
    <property type="match status" value="1"/>
</dbReference>
<dbReference type="GO" id="GO:0036222">
    <property type="term" value="F:XTP diphosphatase activity"/>
    <property type="evidence" value="ECO:0007669"/>
    <property type="project" value="UniProtKB-UniRule"/>
</dbReference>
<dbReference type="Gene3D" id="3.90.950.10">
    <property type="match status" value="1"/>
</dbReference>
<evidence type="ECO:0000313" key="13">
    <source>
        <dbReference type="Proteomes" id="UP000218784"/>
    </source>
</evidence>
<dbReference type="CDD" id="cd00515">
    <property type="entry name" value="HAM1"/>
    <property type="match status" value="1"/>
</dbReference>
<dbReference type="PANTHER" id="PTHR11067:SF9">
    <property type="entry name" value="INOSINE TRIPHOSPHATE PYROPHOSPHATASE"/>
    <property type="match status" value="1"/>
</dbReference>
<feature type="active site" description="Proton acceptor" evidence="10">
    <location>
        <position position="84"/>
    </location>
</feature>
<dbReference type="HAMAP" id="MF_01405">
    <property type="entry name" value="Non_canon_purine_NTPase"/>
    <property type="match status" value="1"/>
</dbReference>
<feature type="binding site" evidence="10">
    <location>
        <begin position="209"/>
        <end position="210"/>
    </location>
    <ligand>
        <name>substrate</name>
    </ligand>
</feature>
<dbReference type="GO" id="GO:0000166">
    <property type="term" value="F:nucleotide binding"/>
    <property type="evidence" value="ECO:0007669"/>
    <property type="project" value="UniProtKB-KW"/>
</dbReference>
<comment type="catalytic activity">
    <reaction evidence="10">
        <text>ITP + H2O = IMP + diphosphate + H(+)</text>
        <dbReference type="Rhea" id="RHEA:29399"/>
        <dbReference type="ChEBI" id="CHEBI:15377"/>
        <dbReference type="ChEBI" id="CHEBI:15378"/>
        <dbReference type="ChEBI" id="CHEBI:33019"/>
        <dbReference type="ChEBI" id="CHEBI:58053"/>
        <dbReference type="ChEBI" id="CHEBI:61402"/>
        <dbReference type="EC" id="3.6.1.66"/>
    </reaction>
</comment>
<evidence type="ECO:0000313" key="12">
    <source>
        <dbReference type="EMBL" id="PCG09472.1"/>
    </source>
</evidence>
<feature type="binding site" evidence="10">
    <location>
        <position position="85"/>
    </location>
    <ligand>
        <name>substrate</name>
    </ligand>
</feature>
<dbReference type="EC" id="3.6.1.66" evidence="10"/>
<dbReference type="InterPro" id="IPR020922">
    <property type="entry name" value="dITP/XTP_pyrophosphatase"/>
</dbReference>
<dbReference type="RefSeq" id="WP_066489000.1">
    <property type="nucleotide sequence ID" value="NZ_JAIEOT010000068.1"/>
</dbReference>
<accession>A0A2A4HX72</accession>
<keyword evidence="5 10" id="KW-0378">Hydrolase</keyword>
<comment type="catalytic activity">
    <reaction evidence="9 10">
        <text>XTP + H2O = XMP + diphosphate + H(+)</text>
        <dbReference type="Rhea" id="RHEA:28610"/>
        <dbReference type="ChEBI" id="CHEBI:15377"/>
        <dbReference type="ChEBI" id="CHEBI:15378"/>
        <dbReference type="ChEBI" id="CHEBI:33019"/>
        <dbReference type="ChEBI" id="CHEBI:57464"/>
        <dbReference type="ChEBI" id="CHEBI:61314"/>
        <dbReference type="EC" id="3.6.1.66"/>
    </reaction>
</comment>
<comment type="subunit">
    <text evidence="2 10">Homodimer.</text>
</comment>
<evidence type="ECO:0000256" key="9">
    <source>
        <dbReference type="ARBA" id="ARBA00052017"/>
    </source>
</evidence>